<gene>
    <name evidence="3" type="ORF">Taro_035631</name>
</gene>
<dbReference type="PANTHER" id="PTHR46635:SF2">
    <property type="entry name" value="GLYCOSYL TRANSFERASE FAMILY 1 DOMAIN-CONTAINING PROTEIN"/>
    <property type="match status" value="1"/>
</dbReference>
<dbReference type="GO" id="GO:0016757">
    <property type="term" value="F:glycosyltransferase activity"/>
    <property type="evidence" value="ECO:0007669"/>
    <property type="project" value="UniProtKB-KW"/>
</dbReference>
<protein>
    <recommendedName>
        <fullName evidence="2">Glycosyl transferase family 1 domain-containing protein</fullName>
    </recommendedName>
</protein>
<dbReference type="PANTHER" id="PTHR46635">
    <property type="entry name" value="GLYCOSYL TRANSFERASE FAMILY 1 PROTEIN"/>
    <property type="match status" value="1"/>
</dbReference>
<dbReference type="Proteomes" id="UP000652761">
    <property type="component" value="Unassembled WGS sequence"/>
</dbReference>
<evidence type="ECO:0000313" key="4">
    <source>
        <dbReference type="Proteomes" id="UP000652761"/>
    </source>
</evidence>
<comment type="caution">
    <text evidence="3">The sequence shown here is derived from an EMBL/GenBank/DDBJ whole genome shotgun (WGS) entry which is preliminary data.</text>
</comment>
<proteinExistence type="predicted"/>
<dbReference type="EMBL" id="NMUH01002929">
    <property type="protein sequence ID" value="MQM02857.1"/>
    <property type="molecule type" value="Genomic_DNA"/>
</dbReference>
<keyword evidence="4" id="KW-1185">Reference proteome</keyword>
<evidence type="ECO:0000259" key="2">
    <source>
        <dbReference type="Pfam" id="PF00534"/>
    </source>
</evidence>
<feature type="domain" description="Glycosyl transferase family 1" evidence="2">
    <location>
        <begin position="139"/>
        <end position="204"/>
    </location>
</feature>
<dbReference type="Pfam" id="PF00534">
    <property type="entry name" value="Glycos_transf_1"/>
    <property type="match status" value="1"/>
</dbReference>
<organism evidence="3 4">
    <name type="scientific">Colocasia esculenta</name>
    <name type="common">Wild taro</name>
    <name type="synonym">Arum esculentum</name>
    <dbReference type="NCBI Taxonomy" id="4460"/>
    <lineage>
        <taxon>Eukaryota</taxon>
        <taxon>Viridiplantae</taxon>
        <taxon>Streptophyta</taxon>
        <taxon>Embryophyta</taxon>
        <taxon>Tracheophyta</taxon>
        <taxon>Spermatophyta</taxon>
        <taxon>Magnoliopsida</taxon>
        <taxon>Liliopsida</taxon>
        <taxon>Araceae</taxon>
        <taxon>Aroideae</taxon>
        <taxon>Colocasieae</taxon>
        <taxon>Colocasia</taxon>
    </lineage>
</organism>
<reference evidence="3" key="1">
    <citation type="submission" date="2017-07" db="EMBL/GenBank/DDBJ databases">
        <title>Taro Niue Genome Assembly and Annotation.</title>
        <authorList>
            <person name="Atibalentja N."/>
            <person name="Keating K."/>
            <person name="Fields C.J."/>
        </authorList>
    </citation>
    <scope>NUCLEOTIDE SEQUENCE</scope>
    <source>
        <strain evidence="3">Niue_2</strain>
        <tissue evidence="3">Leaf</tissue>
    </source>
</reference>
<keyword evidence="1" id="KW-0808">Transferase</keyword>
<evidence type="ECO:0000313" key="3">
    <source>
        <dbReference type="EMBL" id="MQM02857.1"/>
    </source>
</evidence>
<name>A0A843W692_COLES</name>
<accession>A0A843W692</accession>
<evidence type="ECO:0000256" key="1">
    <source>
        <dbReference type="ARBA" id="ARBA00022676"/>
    </source>
</evidence>
<sequence>METGWQLIVSEWRKAFSRADVLVFPDFSLPLLYTVLDTGNFFVVPGSPVDVWAAESYLMSHSKVQSRRDNGFHEHDLVVTVVGSSFNFLELPWYCVAAMRLIGPQLVEFAKTNYLGKSLKVVVLTGNSTNGHSSAFQSIAYIADIVLYGSFHEEQSFPSLLVRAMSFGIPIIALDLAVIKKYVTNGVDGFIFQVCDLKSLNTAFSLAVVELNLPAQDRTIGTSGKLLSKNMLAWDCITGYAKLLENVLQFPSETILPSSITQIQQHTWEWNLLGQETEKIRNQVQHQIFNEDGTSMGTSSIVYIIEEELADKNTSEDPFMHQNETYVFDHLNELDWEDVREIEFYEDIERQEMEERE</sequence>
<dbReference type="OrthoDB" id="741493at2759"/>
<dbReference type="AlphaFoldDB" id="A0A843W692"/>
<keyword evidence="1" id="KW-0328">Glycosyltransferase</keyword>
<dbReference type="SUPFAM" id="SSF53756">
    <property type="entry name" value="UDP-Glycosyltransferase/glycogen phosphorylase"/>
    <property type="match status" value="1"/>
</dbReference>
<dbReference type="InterPro" id="IPR001296">
    <property type="entry name" value="Glyco_trans_1"/>
</dbReference>
<dbReference type="Gene3D" id="3.40.50.2000">
    <property type="entry name" value="Glycogen Phosphorylase B"/>
    <property type="match status" value="1"/>
</dbReference>